<evidence type="ECO:0000256" key="2">
    <source>
        <dbReference type="ARBA" id="ARBA00001997"/>
    </source>
</evidence>
<evidence type="ECO:0000256" key="5">
    <source>
        <dbReference type="PIRSR" id="PIRSR600888-1"/>
    </source>
</evidence>
<accession>A0AB39KZ40</accession>
<dbReference type="Gene3D" id="2.60.120.10">
    <property type="entry name" value="Jelly Rolls"/>
    <property type="match status" value="1"/>
</dbReference>
<comment type="pathway">
    <text evidence="7">Carbohydrate biosynthesis; dTDP-L-rhamnose biosynthesis.</text>
</comment>
<name>A0AB39KZ40_9CAUL</name>
<dbReference type="AlphaFoldDB" id="A0AB39KZ40"/>
<evidence type="ECO:0000256" key="1">
    <source>
        <dbReference type="ARBA" id="ARBA00001298"/>
    </source>
</evidence>
<reference evidence="8" key="1">
    <citation type="submission" date="2024-06" db="EMBL/GenBank/DDBJ databases">
        <title>Caulobacter inopinatus, sp. nov.</title>
        <authorList>
            <person name="Donachie S.P."/>
        </authorList>
    </citation>
    <scope>NUCLEOTIDE SEQUENCE</scope>
    <source>
        <strain evidence="8">73W</strain>
    </source>
</reference>
<dbReference type="Pfam" id="PF00908">
    <property type="entry name" value="dTDP_sugar_isom"/>
    <property type="match status" value="1"/>
</dbReference>
<feature type="site" description="Participates in a stacking interaction with the thymidine ring of dTDP-4-oxo-6-deoxyglucose" evidence="6">
    <location>
        <position position="137"/>
    </location>
</feature>
<dbReference type="InterPro" id="IPR000888">
    <property type="entry name" value="RmlC-like"/>
</dbReference>
<organism evidence="8">
    <name type="scientific">Caulobacter sp. 73W</name>
    <dbReference type="NCBI Taxonomy" id="3161137"/>
    <lineage>
        <taxon>Bacteria</taxon>
        <taxon>Pseudomonadati</taxon>
        <taxon>Pseudomonadota</taxon>
        <taxon>Alphaproteobacteria</taxon>
        <taxon>Caulobacterales</taxon>
        <taxon>Caulobacteraceae</taxon>
        <taxon>Caulobacter</taxon>
    </lineage>
</organism>
<comment type="function">
    <text evidence="2 7">Catalyzes the epimerization of the C3' and C5'positions of dTDP-6-deoxy-D-xylo-4-hexulose, forming dTDP-6-deoxy-L-lyxo-4-hexulose.</text>
</comment>
<dbReference type="GO" id="GO:0005829">
    <property type="term" value="C:cytosol"/>
    <property type="evidence" value="ECO:0007669"/>
    <property type="project" value="TreeGrafter"/>
</dbReference>
<dbReference type="GO" id="GO:0019305">
    <property type="term" value="P:dTDP-rhamnose biosynthetic process"/>
    <property type="evidence" value="ECO:0007669"/>
    <property type="project" value="UniProtKB-UniRule"/>
</dbReference>
<gene>
    <name evidence="8" type="primary">rfbC</name>
    <name evidence="8" type="ORF">ABOZ73_08935</name>
</gene>
<comment type="catalytic activity">
    <reaction evidence="1 7">
        <text>dTDP-4-dehydro-6-deoxy-alpha-D-glucose = dTDP-4-dehydro-beta-L-rhamnose</text>
        <dbReference type="Rhea" id="RHEA:16969"/>
        <dbReference type="ChEBI" id="CHEBI:57649"/>
        <dbReference type="ChEBI" id="CHEBI:62830"/>
        <dbReference type="EC" id="5.1.3.13"/>
    </reaction>
</comment>
<dbReference type="InterPro" id="IPR014710">
    <property type="entry name" value="RmlC-like_jellyroll"/>
</dbReference>
<dbReference type="EMBL" id="CP158375">
    <property type="protein sequence ID" value="XDO98524.1"/>
    <property type="molecule type" value="Genomic_DNA"/>
</dbReference>
<evidence type="ECO:0000256" key="3">
    <source>
        <dbReference type="ARBA" id="ARBA00012098"/>
    </source>
</evidence>
<dbReference type="PANTHER" id="PTHR21047:SF2">
    <property type="entry name" value="THYMIDINE DIPHOSPHO-4-KETO-RHAMNOSE 3,5-EPIMERASE"/>
    <property type="match status" value="1"/>
</dbReference>
<dbReference type="GO" id="GO:0000271">
    <property type="term" value="P:polysaccharide biosynthetic process"/>
    <property type="evidence" value="ECO:0007669"/>
    <property type="project" value="TreeGrafter"/>
</dbReference>
<evidence type="ECO:0000313" key="8">
    <source>
        <dbReference type="EMBL" id="XDO98524.1"/>
    </source>
</evidence>
<sequence>MDVKRLAIPEVMVLKPQRVRDARGFFTELYSYAKTAKLGLPVFVQDNMSLSEQVGTLRGLHFQTPPHPQAKLVSVLSGAVLDVAVDARRGSPTFGQHVSHVLDADGGEQMFVPVGFLHGFVTLKPDTRVMYKVSDVYAPGCDGSVLWSDPDLAIDWGLGADQAILSAKDEGAQRFADFASPFEYAPPEPVT</sequence>
<feature type="active site" description="Proton donor" evidence="5">
    <location>
        <position position="131"/>
    </location>
</feature>
<evidence type="ECO:0000256" key="4">
    <source>
        <dbReference type="ARBA" id="ARBA00019595"/>
    </source>
</evidence>
<feature type="active site" description="Proton acceptor" evidence="5">
    <location>
        <position position="61"/>
    </location>
</feature>
<dbReference type="InterPro" id="IPR011051">
    <property type="entry name" value="RmlC_Cupin_sf"/>
</dbReference>
<dbReference type="SUPFAM" id="SSF51182">
    <property type="entry name" value="RmlC-like cupins"/>
    <property type="match status" value="1"/>
</dbReference>
<dbReference type="RefSeq" id="WP_369062399.1">
    <property type="nucleotide sequence ID" value="NZ_CP158375.1"/>
</dbReference>
<dbReference type="GO" id="GO:0008830">
    <property type="term" value="F:dTDP-4-dehydrorhamnose 3,5-epimerase activity"/>
    <property type="evidence" value="ECO:0007669"/>
    <property type="project" value="UniProtKB-UniRule"/>
</dbReference>
<dbReference type="EC" id="5.1.3.13" evidence="3 7"/>
<proteinExistence type="inferred from homology"/>
<dbReference type="CDD" id="cd00438">
    <property type="entry name" value="cupin_RmlC"/>
    <property type="match status" value="1"/>
</dbReference>
<keyword evidence="7 8" id="KW-0413">Isomerase</keyword>
<evidence type="ECO:0000256" key="7">
    <source>
        <dbReference type="RuleBase" id="RU364069"/>
    </source>
</evidence>
<dbReference type="NCBIfam" id="TIGR01221">
    <property type="entry name" value="rmlC"/>
    <property type="match status" value="1"/>
</dbReference>
<dbReference type="PANTHER" id="PTHR21047">
    <property type="entry name" value="DTDP-6-DEOXY-D-GLUCOSE-3,5 EPIMERASE"/>
    <property type="match status" value="1"/>
</dbReference>
<comment type="similarity">
    <text evidence="7">Belongs to the dTDP-4-dehydrorhamnose 3,5-epimerase family.</text>
</comment>
<comment type="subunit">
    <text evidence="7">Homodimer.</text>
</comment>
<evidence type="ECO:0000256" key="6">
    <source>
        <dbReference type="PIRSR" id="PIRSR600888-3"/>
    </source>
</evidence>
<protein>
    <recommendedName>
        <fullName evidence="4 7">dTDP-4-dehydrorhamnose 3,5-epimerase</fullName>
        <ecNumber evidence="3 7">5.1.3.13</ecNumber>
    </recommendedName>
    <alternativeName>
        <fullName evidence="7">Thymidine diphospho-4-keto-rhamnose 3,5-epimerase</fullName>
    </alternativeName>
</protein>